<evidence type="ECO:0000313" key="2">
    <source>
        <dbReference type="EMBL" id="GDY54827.1"/>
    </source>
</evidence>
<dbReference type="Proteomes" id="UP000301309">
    <property type="component" value="Unassembled WGS sequence"/>
</dbReference>
<dbReference type="AlphaFoldDB" id="A0A4D4L871"/>
<keyword evidence="3" id="KW-1185">Reference proteome</keyword>
<dbReference type="Gene3D" id="3.40.50.300">
    <property type="entry name" value="P-loop containing nucleotide triphosphate hydrolases"/>
    <property type="match status" value="1"/>
</dbReference>
<dbReference type="SUPFAM" id="SSF52540">
    <property type="entry name" value="P-loop containing nucleoside triphosphate hydrolases"/>
    <property type="match status" value="1"/>
</dbReference>
<gene>
    <name evidence="2" type="ORF">SVIO_054500</name>
</gene>
<evidence type="ECO:0008006" key="4">
    <source>
        <dbReference type="Google" id="ProtNLM"/>
    </source>
</evidence>
<evidence type="ECO:0000313" key="3">
    <source>
        <dbReference type="Proteomes" id="UP000301309"/>
    </source>
</evidence>
<evidence type="ECO:0000256" key="1">
    <source>
        <dbReference type="SAM" id="MobiDB-lite"/>
    </source>
</evidence>
<dbReference type="EMBL" id="BJHW01000001">
    <property type="protein sequence ID" value="GDY54827.1"/>
    <property type="molecule type" value="Genomic_DNA"/>
</dbReference>
<reference evidence="2 3" key="1">
    <citation type="journal article" date="2020" name="Int. J. Syst. Evol. Microbiol.">
        <title>Reclassification of Streptomyces castelarensis and Streptomyces sporoclivatus as later heterotypic synonyms of Streptomyces antimycoticus.</title>
        <authorList>
            <person name="Komaki H."/>
            <person name="Tamura T."/>
        </authorList>
    </citation>
    <scope>NUCLEOTIDE SEQUENCE [LARGE SCALE GENOMIC DNA]</scope>
    <source>
        <strain evidence="2 3">NBRC 13459</strain>
    </source>
</reference>
<name>A0A4D4L871_STRVO</name>
<sequence length="86" mass="9897">MKLGSYRRAKGLEFTYVCLPRNDEYVKARSGSSETAPERQQLARRQLFVAMTRARDPTERSSRRPGRHRPTPKRVRGPTRLRGSGP</sequence>
<feature type="compositionally biased region" description="Basic and acidic residues" evidence="1">
    <location>
        <begin position="53"/>
        <end position="62"/>
    </location>
</feature>
<feature type="region of interest" description="Disordered" evidence="1">
    <location>
        <begin position="49"/>
        <end position="86"/>
    </location>
</feature>
<comment type="caution">
    <text evidence="2">The sequence shown here is derived from an EMBL/GenBank/DDBJ whole genome shotgun (WGS) entry which is preliminary data.</text>
</comment>
<organism evidence="2 3">
    <name type="scientific">Streptomyces violaceusniger</name>
    <dbReference type="NCBI Taxonomy" id="68280"/>
    <lineage>
        <taxon>Bacteria</taxon>
        <taxon>Bacillati</taxon>
        <taxon>Actinomycetota</taxon>
        <taxon>Actinomycetes</taxon>
        <taxon>Kitasatosporales</taxon>
        <taxon>Streptomycetaceae</taxon>
        <taxon>Streptomyces</taxon>
        <taxon>Streptomyces violaceusniger group</taxon>
    </lineage>
</organism>
<feature type="compositionally biased region" description="Basic residues" evidence="1">
    <location>
        <begin position="63"/>
        <end position="79"/>
    </location>
</feature>
<accession>A0A4D4L871</accession>
<proteinExistence type="predicted"/>
<dbReference type="InterPro" id="IPR027417">
    <property type="entry name" value="P-loop_NTPase"/>
</dbReference>
<protein>
    <recommendedName>
        <fullName evidence="4">UvrD-like helicase C-terminal domain-containing protein</fullName>
    </recommendedName>
</protein>